<sequence length="644" mass="69749">MKDLFSTWLCQTLLIFYVKHITICQAIDLNELENLVRSFYKEQNSNNRRGYYKDSDNENKANQYYEKAYTDADTLPNQQDIARTDDTKFMKSTSPPNQESRKAYAAAIGYSNTRTEDTSEIESAIAGDGSAENSDNDSIIPEGNNTAFGVSASVKSNFPVQPQQLGKDSCTCQGSGANEEISFLCFSTRDGSKNLSIKYKGTIIFDLEDILKGYKLYFDNMQIHNFNIENIINSENNLKHEVEGDSKLNMDISKFKIKDGNFNFNAESKFDINKIKNGNNKFKIYVNKFDVNAMNEDSNKFNFEISKNDGLDIQKYFNNNFKTQFGKNVNINPQMEAWKKIQTNQISLNNNLNGNQLSYETNVQADMQAEIEAHTKALAEAEAVAKAQAIIQAQLEAEAKAQAVLQNQITAQAQAEAQGKAKAHAEAHAKNQMQINSIGLTLNSQSQSQPSSFSDDHESHQNKFINFGIGGEKHFYGNGFNLGFNGGTGGTKFGANYGEKTGGGGVSFGGAKVGAVISEGISKGFGTIGGIGGGMGGGAGGGSGGGAGGGFGISGRLPFKVKSMAGGNDGNSMVMTYTGSGFNYGDDFYDESLDDGSVSLGFPGVLAFSTPNKIPISGSRLTNNAGKQKDGYATFGVTGYQRYP</sequence>
<accession>A0ACC2Q3X7</accession>
<name>A0ACC2Q3X7_9NEOP</name>
<keyword evidence="2" id="KW-1185">Reference proteome</keyword>
<proteinExistence type="predicted"/>
<evidence type="ECO:0000313" key="1">
    <source>
        <dbReference type="EMBL" id="KAJ8707528.1"/>
    </source>
</evidence>
<dbReference type="EMBL" id="CM056803">
    <property type="protein sequence ID" value="KAJ8707528.1"/>
    <property type="molecule type" value="Genomic_DNA"/>
</dbReference>
<reference evidence="1" key="1">
    <citation type="submission" date="2023-03" db="EMBL/GenBank/DDBJ databases">
        <title>Chromosome-level genomes of two armyworms, Mythimna separata and Mythimna loreyi, provide insights into the biosynthesis and reception of sex pheromones.</title>
        <authorList>
            <person name="Zhao H."/>
        </authorList>
    </citation>
    <scope>NUCLEOTIDE SEQUENCE</scope>
    <source>
        <strain evidence="1">BeijingLab</strain>
    </source>
</reference>
<dbReference type="Proteomes" id="UP001231649">
    <property type="component" value="Chromosome 27"/>
</dbReference>
<protein>
    <submittedName>
        <fullName evidence="1">Uncharacterized protein</fullName>
    </submittedName>
</protein>
<gene>
    <name evidence="1" type="ORF">PYW08_010780</name>
</gene>
<evidence type="ECO:0000313" key="2">
    <source>
        <dbReference type="Proteomes" id="UP001231649"/>
    </source>
</evidence>
<organism evidence="1 2">
    <name type="scientific">Mythimna loreyi</name>
    <dbReference type="NCBI Taxonomy" id="667449"/>
    <lineage>
        <taxon>Eukaryota</taxon>
        <taxon>Metazoa</taxon>
        <taxon>Ecdysozoa</taxon>
        <taxon>Arthropoda</taxon>
        <taxon>Hexapoda</taxon>
        <taxon>Insecta</taxon>
        <taxon>Pterygota</taxon>
        <taxon>Neoptera</taxon>
        <taxon>Endopterygota</taxon>
        <taxon>Lepidoptera</taxon>
        <taxon>Glossata</taxon>
        <taxon>Ditrysia</taxon>
        <taxon>Noctuoidea</taxon>
        <taxon>Noctuidae</taxon>
        <taxon>Noctuinae</taxon>
        <taxon>Hadenini</taxon>
        <taxon>Mythimna</taxon>
    </lineage>
</organism>
<comment type="caution">
    <text evidence="1">The sequence shown here is derived from an EMBL/GenBank/DDBJ whole genome shotgun (WGS) entry which is preliminary data.</text>
</comment>